<accession>A0ABU3E116</accession>
<organism evidence="1 2">
    <name type="scientific">Autumnicola patrickiae</name>
    <dbReference type="NCBI Taxonomy" id="3075591"/>
    <lineage>
        <taxon>Bacteria</taxon>
        <taxon>Pseudomonadati</taxon>
        <taxon>Bacteroidota</taxon>
        <taxon>Flavobacteriia</taxon>
        <taxon>Flavobacteriales</taxon>
        <taxon>Flavobacteriaceae</taxon>
        <taxon>Autumnicola</taxon>
    </lineage>
</organism>
<name>A0ABU3E116_9FLAO</name>
<dbReference type="Proteomes" id="UP001261624">
    <property type="component" value="Unassembled WGS sequence"/>
</dbReference>
<protein>
    <submittedName>
        <fullName evidence="1">Uncharacterized protein</fullName>
    </submittedName>
</protein>
<comment type="caution">
    <text evidence="1">The sequence shown here is derived from an EMBL/GenBank/DDBJ whole genome shotgun (WGS) entry which is preliminary data.</text>
</comment>
<sequence>MGHTACYWLNGELHELEDNARAIGILIDGEEIYISGATGYEPYNYKSCYWKNGFRYTYYEQLVQKC</sequence>
<proteinExistence type="predicted"/>
<keyword evidence="2" id="KW-1185">Reference proteome</keyword>
<gene>
    <name evidence="1" type="ORF">RM549_07840</name>
</gene>
<evidence type="ECO:0000313" key="2">
    <source>
        <dbReference type="Proteomes" id="UP001261624"/>
    </source>
</evidence>
<dbReference type="EMBL" id="JAVRHM010000007">
    <property type="protein sequence ID" value="MDT0689693.1"/>
    <property type="molecule type" value="Genomic_DNA"/>
</dbReference>
<dbReference type="RefSeq" id="WP_311683471.1">
    <property type="nucleotide sequence ID" value="NZ_JAVRHM010000007.1"/>
</dbReference>
<evidence type="ECO:0000313" key="1">
    <source>
        <dbReference type="EMBL" id="MDT0689693.1"/>
    </source>
</evidence>
<reference evidence="1 2" key="1">
    <citation type="submission" date="2023-09" db="EMBL/GenBank/DDBJ databases">
        <authorList>
            <person name="Rey-Velasco X."/>
        </authorList>
    </citation>
    <scope>NUCLEOTIDE SEQUENCE [LARGE SCALE GENOMIC DNA]</scope>
    <source>
        <strain evidence="1 2">F188</strain>
    </source>
</reference>